<proteinExistence type="predicted"/>
<evidence type="ECO:0000256" key="1">
    <source>
        <dbReference type="SAM" id="Phobius"/>
    </source>
</evidence>
<feature type="transmembrane region" description="Helical" evidence="1">
    <location>
        <begin position="46"/>
        <end position="65"/>
    </location>
</feature>
<feature type="transmembrane region" description="Helical" evidence="1">
    <location>
        <begin position="343"/>
        <end position="363"/>
    </location>
</feature>
<feature type="transmembrane region" description="Helical" evidence="1">
    <location>
        <begin position="206"/>
        <end position="227"/>
    </location>
</feature>
<gene>
    <name evidence="2" type="primary">aglC</name>
    <name evidence="2" type="ORF">SPIL2461_LOCUS5064</name>
</gene>
<keyword evidence="1" id="KW-0472">Membrane</keyword>
<comment type="caution">
    <text evidence="2">The sequence shown here is derived from an EMBL/GenBank/DDBJ whole genome shotgun (WGS) entry which is preliminary data.</text>
</comment>
<evidence type="ECO:0000313" key="3">
    <source>
        <dbReference type="Proteomes" id="UP000649617"/>
    </source>
</evidence>
<feature type="transmembrane region" description="Helical" evidence="1">
    <location>
        <begin position="247"/>
        <end position="268"/>
    </location>
</feature>
<feature type="transmembrane region" description="Helical" evidence="1">
    <location>
        <begin position="114"/>
        <end position="130"/>
    </location>
</feature>
<evidence type="ECO:0000313" key="2">
    <source>
        <dbReference type="EMBL" id="CAE7254581.1"/>
    </source>
</evidence>
<dbReference type="AlphaFoldDB" id="A0A812M364"/>
<feature type="transmembrane region" description="Helical" evidence="1">
    <location>
        <begin position="72"/>
        <end position="94"/>
    </location>
</feature>
<keyword evidence="1" id="KW-1133">Transmembrane helix</keyword>
<dbReference type="EMBL" id="CAJNIZ010007025">
    <property type="protein sequence ID" value="CAE7254581.1"/>
    <property type="molecule type" value="Genomic_DNA"/>
</dbReference>
<dbReference type="Proteomes" id="UP000649617">
    <property type="component" value="Unassembled WGS sequence"/>
</dbReference>
<name>A0A812M364_SYMPI</name>
<organism evidence="2 3">
    <name type="scientific">Symbiodinium pilosum</name>
    <name type="common">Dinoflagellate</name>
    <dbReference type="NCBI Taxonomy" id="2952"/>
    <lineage>
        <taxon>Eukaryota</taxon>
        <taxon>Sar</taxon>
        <taxon>Alveolata</taxon>
        <taxon>Dinophyceae</taxon>
        <taxon>Suessiales</taxon>
        <taxon>Symbiodiniaceae</taxon>
        <taxon>Symbiodinium</taxon>
    </lineage>
</organism>
<protein>
    <submittedName>
        <fullName evidence="2">AglC protein</fullName>
    </submittedName>
</protein>
<reference evidence="2" key="1">
    <citation type="submission" date="2021-02" db="EMBL/GenBank/DDBJ databases">
        <authorList>
            <person name="Dougan E. K."/>
            <person name="Rhodes N."/>
            <person name="Thang M."/>
            <person name="Chan C."/>
        </authorList>
    </citation>
    <scope>NUCLEOTIDE SEQUENCE</scope>
</reference>
<keyword evidence="1" id="KW-0812">Transmembrane</keyword>
<keyword evidence="3" id="KW-1185">Reference proteome</keyword>
<accession>A0A812M364</accession>
<dbReference type="OrthoDB" id="419063at2759"/>
<feature type="transmembrane region" description="Helical" evidence="1">
    <location>
        <begin position="305"/>
        <end position="323"/>
    </location>
</feature>
<sequence length="461" mass="52318">MVLKWDNSGYHAFASSERATEEECANPKIRANIENHLMKGKVRHTYLIGILLWAACSLAHDFALLRGVAEHVALKIGLAVFCCQIVTCVAAFVWGTGAAEVFRSGECYYRLKTLITLAVVIPPFLLLVAAERKYQRFVLSVCHGDYLYSVQYSVPFRAAKSTLPHDPSATLLTPSLRGDGGQDTHDCPPPPLSFSEIRDMERLMSFIYAFWCAAQHLIIAPFAVGPLFRRIVQVSFSWNWSTKATGILKMAVAGMLFSSALAGFYPAFRVCRSHPTNCSSEKERDYATEDLATCARRLATRMINLFALCVGPIFGLGALWKLYGFLARRSITGSLLDDSWQWYLHGTSTYMFAWLSCSMLPFFKDSTIMLRARTLRLDFDLDSRSLREVVERHPDWQMLPYLSNDLRDGTKLQTFREMLEDDDENQSHVQQQVWPIAYTRHSEISEMDTQRSFQSTIDSWA</sequence>